<evidence type="ECO:0000313" key="1">
    <source>
        <dbReference type="EMBL" id="GIH87356.1"/>
    </source>
</evidence>
<accession>A0A8J3S2Q8</accession>
<gene>
    <name evidence="1" type="ORF">Pro02_57640</name>
</gene>
<keyword evidence="2" id="KW-1185">Reference proteome</keyword>
<dbReference type="Proteomes" id="UP000655044">
    <property type="component" value="Unassembled WGS sequence"/>
</dbReference>
<proteinExistence type="predicted"/>
<dbReference type="EMBL" id="BOOI01000058">
    <property type="protein sequence ID" value="GIH87356.1"/>
    <property type="molecule type" value="Genomic_DNA"/>
</dbReference>
<comment type="caution">
    <text evidence="1">The sequence shown here is derived from an EMBL/GenBank/DDBJ whole genome shotgun (WGS) entry which is preliminary data.</text>
</comment>
<protein>
    <submittedName>
        <fullName evidence="1">Uncharacterized protein</fullName>
    </submittedName>
</protein>
<dbReference type="AlphaFoldDB" id="A0A8J3S2Q8"/>
<evidence type="ECO:0000313" key="2">
    <source>
        <dbReference type="Proteomes" id="UP000655044"/>
    </source>
</evidence>
<name>A0A8J3S2Q8_PLARO</name>
<sequence length="76" mass="8009">MPPLAFAIDWNWVRWALTFASGMSGAAAADAVAAGTVADAEADTAGEMRVRGSVRIADIPMDRRMRIDAPRVGYGG</sequence>
<organism evidence="1 2">
    <name type="scientific">Planobispora rosea</name>
    <dbReference type="NCBI Taxonomy" id="35762"/>
    <lineage>
        <taxon>Bacteria</taxon>
        <taxon>Bacillati</taxon>
        <taxon>Actinomycetota</taxon>
        <taxon>Actinomycetes</taxon>
        <taxon>Streptosporangiales</taxon>
        <taxon>Streptosporangiaceae</taxon>
        <taxon>Planobispora</taxon>
    </lineage>
</organism>
<reference evidence="1" key="1">
    <citation type="submission" date="2021-01" db="EMBL/GenBank/DDBJ databases">
        <title>Whole genome shotgun sequence of Planobispora rosea NBRC 15558.</title>
        <authorList>
            <person name="Komaki H."/>
            <person name="Tamura T."/>
        </authorList>
    </citation>
    <scope>NUCLEOTIDE SEQUENCE</scope>
    <source>
        <strain evidence="1">NBRC 15558</strain>
    </source>
</reference>